<gene>
    <name evidence="2" type="ORF">NADFUDRAFT_81696</name>
</gene>
<feature type="region of interest" description="Disordered" evidence="1">
    <location>
        <begin position="1"/>
        <end position="115"/>
    </location>
</feature>
<feature type="region of interest" description="Disordered" evidence="1">
    <location>
        <begin position="239"/>
        <end position="259"/>
    </location>
</feature>
<feature type="compositionally biased region" description="Low complexity" evidence="1">
    <location>
        <begin position="69"/>
        <end position="83"/>
    </location>
</feature>
<evidence type="ECO:0000313" key="2">
    <source>
        <dbReference type="EMBL" id="ODQ67093.1"/>
    </source>
</evidence>
<dbReference type="AlphaFoldDB" id="A0A1E3PNT1"/>
<dbReference type="EMBL" id="KV454407">
    <property type="protein sequence ID" value="ODQ67093.1"/>
    <property type="molecule type" value="Genomic_DNA"/>
</dbReference>
<name>A0A1E3PNT1_9ASCO</name>
<feature type="compositionally biased region" description="Low complexity" evidence="1">
    <location>
        <begin position="44"/>
        <end position="54"/>
    </location>
</feature>
<organism evidence="2 3">
    <name type="scientific">Nadsonia fulvescens var. elongata DSM 6958</name>
    <dbReference type="NCBI Taxonomy" id="857566"/>
    <lineage>
        <taxon>Eukaryota</taxon>
        <taxon>Fungi</taxon>
        <taxon>Dikarya</taxon>
        <taxon>Ascomycota</taxon>
        <taxon>Saccharomycotina</taxon>
        <taxon>Dipodascomycetes</taxon>
        <taxon>Dipodascales</taxon>
        <taxon>Dipodascales incertae sedis</taxon>
        <taxon>Nadsonia</taxon>
    </lineage>
</organism>
<sequence>MTLATIDSYDSQARPTAPMGEKRHKPLQGLLNHQSRSNEESSDSSHSLNSSSSNIKHWIRSPFKHRDSNTSISSVGSGSDQGSENSPKRLHKRTSSENSNSSIGSSSSGHGFFNTIKSKMSFNHNHDSEDTDYKTNEYNLHRLPLTKEEECDLLEKHTGKEYPNRVLISFCDTAVDGCPETEQQPQPCKSDSSSPTTATPADPAKRSKCEEYKKRVDEGHLEDLLLMPPQCDEFIKQQQRQQKSNLNDQAALEPEKSDKPRHELFQLHDDCIKSDPCIDQKNREYVDRQMSARDLQLALNIDTTILPMMGHTAV</sequence>
<protein>
    <submittedName>
        <fullName evidence="2">Uncharacterized protein</fullName>
    </submittedName>
</protein>
<feature type="compositionally biased region" description="Low complexity" evidence="1">
    <location>
        <begin position="190"/>
        <end position="202"/>
    </location>
</feature>
<accession>A0A1E3PNT1</accession>
<reference evidence="2 3" key="1">
    <citation type="journal article" date="2016" name="Proc. Natl. Acad. Sci. U.S.A.">
        <title>Comparative genomics of biotechnologically important yeasts.</title>
        <authorList>
            <person name="Riley R."/>
            <person name="Haridas S."/>
            <person name="Wolfe K.H."/>
            <person name="Lopes M.R."/>
            <person name="Hittinger C.T."/>
            <person name="Goeker M."/>
            <person name="Salamov A.A."/>
            <person name="Wisecaver J.H."/>
            <person name="Long T.M."/>
            <person name="Calvey C.H."/>
            <person name="Aerts A.L."/>
            <person name="Barry K.W."/>
            <person name="Choi C."/>
            <person name="Clum A."/>
            <person name="Coughlan A.Y."/>
            <person name="Deshpande S."/>
            <person name="Douglass A.P."/>
            <person name="Hanson S.J."/>
            <person name="Klenk H.-P."/>
            <person name="LaButti K.M."/>
            <person name="Lapidus A."/>
            <person name="Lindquist E.A."/>
            <person name="Lipzen A.M."/>
            <person name="Meier-Kolthoff J.P."/>
            <person name="Ohm R.A."/>
            <person name="Otillar R.P."/>
            <person name="Pangilinan J.L."/>
            <person name="Peng Y."/>
            <person name="Rokas A."/>
            <person name="Rosa C.A."/>
            <person name="Scheuner C."/>
            <person name="Sibirny A.A."/>
            <person name="Slot J.C."/>
            <person name="Stielow J.B."/>
            <person name="Sun H."/>
            <person name="Kurtzman C.P."/>
            <person name="Blackwell M."/>
            <person name="Grigoriev I.V."/>
            <person name="Jeffries T.W."/>
        </authorList>
    </citation>
    <scope>NUCLEOTIDE SEQUENCE [LARGE SCALE GENOMIC DNA]</scope>
    <source>
        <strain evidence="2 3">DSM 6958</strain>
    </source>
</reference>
<feature type="compositionally biased region" description="Polar residues" evidence="1">
    <location>
        <begin position="239"/>
        <end position="248"/>
    </location>
</feature>
<dbReference type="Proteomes" id="UP000095009">
    <property type="component" value="Unassembled WGS sequence"/>
</dbReference>
<evidence type="ECO:0000313" key="3">
    <source>
        <dbReference type="Proteomes" id="UP000095009"/>
    </source>
</evidence>
<keyword evidence="3" id="KW-1185">Reference proteome</keyword>
<feature type="region of interest" description="Disordered" evidence="1">
    <location>
        <begin position="179"/>
        <end position="209"/>
    </location>
</feature>
<feature type="compositionally biased region" description="Low complexity" evidence="1">
    <location>
        <begin position="96"/>
        <end position="109"/>
    </location>
</feature>
<evidence type="ECO:0000256" key="1">
    <source>
        <dbReference type="SAM" id="MobiDB-lite"/>
    </source>
</evidence>
<proteinExistence type="predicted"/>